<dbReference type="AlphaFoldDB" id="A0AAN9BA68"/>
<dbReference type="Proteomes" id="UP001374579">
    <property type="component" value="Unassembled WGS sequence"/>
</dbReference>
<keyword evidence="3" id="KW-1185">Reference proteome</keyword>
<dbReference type="EMBL" id="JBAMIC010000010">
    <property type="protein sequence ID" value="KAK7102188.1"/>
    <property type="molecule type" value="Genomic_DNA"/>
</dbReference>
<gene>
    <name evidence="2" type="ORF">V1264_020446</name>
</gene>
<feature type="chain" id="PRO_5042833642" description="Tyrosine-protein kinase ephrin type A/B receptor-like domain-containing protein" evidence="1">
    <location>
        <begin position="22"/>
        <end position="140"/>
    </location>
</feature>
<feature type="signal peptide" evidence="1">
    <location>
        <begin position="1"/>
        <end position="21"/>
    </location>
</feature>
<dbReference type="PANTHER" id="PTHR22727:SF15">
    <property type="entry name" value="MRH DOMAIN-CONTAINING PROTEIN"/>
    <property type="match status" value="1"/>
</dbReference>
<dbReference type="GO" id="GO:0016020">
    <property type="term" value="C:membrane"/>
    <property type="evidence" value="ECO:0007669"/>
    <property type="project" value="TreeGrafter"/>
</dbReference>
<keyword evidence="1" id="KW-0732">Signal</keyword>
<evidence type="ECO:0000313" key="3">
    <source>
        <dbReference type="Proteomes" id="UP001374579"/>
    </source>
</evidence>
<sequence>MKSYVVAVLVCVVLAGRQVAGDDLPACQPKDFHYEYTECDSEGGRWRVSVPKPDTCIGGAPNPPVRGKDCSFTCSAGQFLDLSADQTCQPCPAGTYSLGGGVRFDDWEKIPDVFSVTSEGLESSFLWRGRSGHGSGNCSK</sequence>
<accession>A0AAN9BA68</accession>
<dbReference type="PANTHER" id="PTHR22727">
    <property type="entry name" value="PROTEIN CBG13728"/>
    <property type="match status" value="1"/>
</dbReference>
<name>A0AAN9BA68_9CAEN</name>
<dbReference type="InterPro" id="IPR039181">
    <property type="entry name" value="Elapor1/2"/>
</dbReference>
<dbReference type="Gene3D" id="2.10.50.10">
    <property type="entry name" value="Tumor Necrosis Factor Receptor, subunit A, domain 2"/>
    <property type="match status" value="1"/>
</dbReference>
<organism evidence="2 3">
    <name type="scientific">Littorina saxatilis</name>
    <dbReference type="NCBI Taxonomy" id="31220"/>
    <lineage>
        <taxon>Eukaryota</taxon>
        <taxon>Metazoa</taxon>
        <taxon>Spiralia</taxon>
        <taxon>Lophotrochozoa</taxon>
        <taxon>Mollusca</taxon>
        <taxon>Gastropoda</taxon>
        <taxon>Caenogastropoda</taxon>
        <taxon>Littorinimorpha</taxon>
        <taxon>Littorinoidea</taxon>
        <taxon>Littorinidae</taxon>
        <taxon>Littorina</taxon>
    </lineage>
</organism>
<proteinExistence type="predicted"/>
<comment type="caution">
    <text evidence="2">The sequence shown here is derived from an EMBL/GenBank/DDBJ whole genome shotgun (WGS) entry which is preliminary data.</text>
</comment>
<evidence type="ECO:0000256" key="1">
    <source>
        <dbReference type="SAM" id="SignalP"/>
    </source>
</evidence>
<reference evidence="2 3" key="1">
    <citation type="submission" date="2024-02" db="EMBL/GenBank/DDBJ databases">
        <title>Chromosome-scale genome assembly of the rough periwinkle Littorina saxatilis.</title>
        <authorList>
            <person name="De Jode A."/>
            <person name="Faria R."/>
            <person name="Formenti G."/>
            <person name="Sims Y."/>
            <person name="Smith T.P."/>
            <person name="Tracey A."/>
            <person name="Wood J.M.D."/>
            <person name="Zagrodzka Z.B."/>
            <person name="Johannesson K."/>
            <person name="Butlin R.K."/>
            <person name="Leder E.H."/>
        </authorList>
    </citation>
    <scope>NUCLEOTIDE SEQUENCE [LARGE SCALE GENOMIC DNA]</scope>
    <source>
        <strain evidence="2">Snail1</strain>
        <tissue evidence="2">Muscle</tissue>
    </source>
</reference>
<protein>
    <recommendedName>
        <fullName evidence="4">Tyrosine-protein kinase ephrin type A/B receptor-like domain-containing protein</fullName>
    </recommendedName>
</protein>
<evidence type="ECO:0008006" key="4">
    <source>
        <dbReference type="Google" id="ProtNLM"/>
    </source>
</evidence>
<evidence type="ECO:0000313" key="2">
    <source>
        <dbReference type="EMBL" id="KAK7102188.1"/>
    </source>
</evidence>